<keyword evidence="5 6" id="KW-0949">S-adenosyl-L-methionine</keyword>
<evidence type="ECO:0000259" key="8">
    <source>
        <dbReference type="Pfam" id="PF04034"/>
    </source>
</evidence>
<comment type="subcellular location">
    <subcellularLocation>
        <location evidence="6">Cytoplasm</location>
    </subcellularLocation>
    <subcellularLocation>
        <location evidence="6">Nucleus</location>
    </subcellularLocation>
</comment>
<dbReference type="Pfam" id="PF04034">
    <property type="entry name" value="Ribo_biogen_C"/>
    <property type="match status" value="1"/>
</dbReference>
<feature type="compositionally biased region" description="Acidic residues" evidence="7">
    <location>
        <begin position="270"/>
        <end position="301"/>
    </location>
</feature>
<comment type="catalytic activity">
    <reaction evidence="6">
        <text>an N(1)-methylpseudouridine in rRNA + S-adenosyl-L-methionine = N(1)-methyl-N(3)-[(3S)-3-amino-3-carboxypropyl]pseudouridine in rRNA + S-methyl-5'-thioadenosine + H(+)</text>
        <dbReference type="Rhea" id="RHEA:63296"/>
        <dbReference type="Rhea" id="RHEA-COMP:11634"/>
        <dbReference type="Rhea" id="RHEA-COMP:16310"/>
        <dbReference type="ChEBI" id="CHEBI:15378"/>
        <dbReference type="ChEBI" id="CHEBI:17509"/>
        <dbReference type="ChEBI" id="CHEBI:59789"/>
        <dbReference type="ChEBI" id="CHEBI:74890"/>
        <dbReference type="ChEBI" id="CHEBI:146234"/>
        <dbReference type="EC" id="2.5.1.157"/>
    </reaction>
</comment>
<dbReference type="OMA" id="MVGTHPR"/>
<keyword evidence="3 6" id="KW-0698">rRNA processing</keyword>
<evidence type="ECO:0000256" key="5">
    <source>
        <dbReference type="ARBA" id="ARBA00022691"/>
    </source>
</evidence>
<evidence type="ECO:0000259" key="9">
    <source>
        <dbReference type="Pfam" id="PF04068"/>
    </source>
</evidence>
<evidence type="ECO:0000313" key="11">
    <source>
        <dbReference type="Proteomes" id="UP000070544"/>
    </source>
</evidence>
<comment type="caution">
    <text evidence="6">Lacks conserved residue(s) required for the propagation of feature annotation.</text>
</comment>
<keyword evidence="2 6" id="KW-0690">Ribosome biogenesis</keyword>
<dbReference type="InterPro" id="IPR007177">
    <property type="entry name" value="Tsr3_C"/>
</dbReference>
<dbReference type="InterPro" id="IPR022968">
    <property type="entry name" value="Tsr3-like"/>
</dbReference>
<dbReference type="Proteomes" id="UP000070544">
    <property type="component" value="Unassembled WGS sequence"/>
</dbReference>
<dbReference type="InterPro" id="IPR007209">
    <property type="entry name" value="RNaseL-inhib-like_metal-bd_dom"/>
</dbReference>
<feature type="domain" description="16S/18S rRNA aminocarboxypropyltransferase Tsr3 C-terminal" evidence="8">
    <location>
        <begin position="88"/>
        <end position="213"/>
    </location>
</feature>
<proteinExistence type="inferred from homology"/>
<dbReference type="GO" id="GO:0106388">
    <property type="term" value="F:rRNA small subunit aminocarboxypropyltransferase activity"/>
    <property type="evidence" value="ECO:0007669"/>
    <property type="project" value="UniProtKB-EC"/>
</dbReference>
<feature type="domain" description="RNase L inhibitor RLI-like possible metal-binding" evidence="9">
    <location>
        <begin position="50"/>
        <end position="81"/>
    </location>
</feature>
<keyword evidence="1 6" id="KW-0963">Cytoplasm</keyword>
<comment type="similarity">
    <text evidence="6">Belongs to the TDD superfamily. TSR3 family.</text>
</comment>
<feature type="compositionally biased region" description="Basic residues" evidence="7">
    <location>
        <begin position="1"/>
        <end position="20"/>
    </location>
</feature>
<dbReference type="NCBIfam" id="NF002621">
    <property type="entry name" value="PRK02287.1"/>
    <property type="match status" value="1"/>
</dbReference>
<feature type="binding site" evidence="6">
    <location>
        <position position="114"/>
    </location>
    <ligand>
        <name>S-adenosyl-L-methionine</name>
        <dbReference type="ChEBI" id="CHEBI:59789"/>
    </ligand>
</feature>
<comment type="function">
    <text evidence="6">Aminocarboxypropyltransferase that catalyzes the aminocarboxypropyl transfer on pseudouridine at position 1191 (Psi1191) in 18S rRNA. It constitutes the last step in biosynthesis of the hypermodified N1-methyl-N3-(3-amino-3-carboxypropyl) pseudouridine (m1acp3-Psi) conserved in eukaryotic 18S rRNA.</text>
</comment>
<evidence type="ECO:0000256" key="7">
    <source>
        <dbReference type="SAM" id="MobiDB-lite"/>
    </source>
</evidence>
<reference evidence="10 11" key="1">
    <citation type="journal article" date="2015" name="Genome Biol. Evol.">
        <title>Phylogenomic analyses indicate that early fungi evolved digesting cell walls of algal ancestors of land plants.</title>
        <authorList>
            <person name="Chang Y."/>
            <person name="Wang S."/>
            <person name="Sekimoto S."/>
            <person name="Aerts A.L."/>
            <person name="Choi C."/>
            <person name="Clum A."/>
            <person name="LaButti K.M."/>
            <person name="Lindquist E.A."/>
            <person name="Yee Ngan C."/>
            <person name="Ohm R.A."/>
            <person name="Salamov A.A."/>
            <person name="Grigoriev I.V."/>
            <person name="Spatafora J.W."/>
            <person name="Berbee M.L."/>
        </authorList>
    </citation>
    <scope>NUCLEOTIDE SEQUENCE [LARGE SCALE GENOMIC DNA]</scope>
    <source>
        <strain evidence="10 11">JEL478</strain>
    </source>
</reference>
<gene>
    <name evidence="6" type="primary">TSR3</name>
    <name evidence="10" type="ORF">M427DRAFT_58981</name>
</gene>
<dbReference type="OrthoDB" id="10262062at2759"/>
<dbReference type="GO" id="GO:0030490">
    <property type="term" value="P:maturation of SSU-rRNA"/>
    <property type="evidence" value="ECO:0007669"/>
    <property type="project" value="EnsemblFungi"/>
</dbReference>
<dbReference type="GO" id="GO:1904047">
    <property type="term" value="F:S-adenosyl-L-methionine binding"/>
    <property type="evidence" value="ECO:0007669"/>
    <property type="project" value="UniProtKB-UniRule"/>
</dbReference>
<feature type="binding site" evidence="6">
    <location>
        <position position="137"/>
    </location>
    <ligand>
        <name>S-adenosyl-L-methionine</name>
        <dbReference type="ChEBI" id="CHEBI:59789"/>
    </ligand>
</feature>
<name>A0A139A8E7_GONPJ</name>
<feature type="compositionally biased region" description="Acidic residues" evidence="7">
    <location>
        <begin position="30"/>
        <end position="39"/>
    </location>
</feature>
<dbReference type="EC" id="2.5.1.157" evidence="6"/>
<evidence type="ECO:0000256" key="2">
    <source>
        <dbReference type="ARBA" id="ARBA00022517"/>
    </source>
</evidence>
<feature type="binding site" evidence="6">
    <location>
        <position position="65"/>
    </location>
    <ligand>
        <name>S-adenosyl-L-methionine</name>
        <dbReference type="ChEBI" id="CHEBI:59789"/>
    </ligand>
</feature>
<dbReference type="STRING" id="1344416.A0A139A8E7"/>
<dbReference type="GO" id="GO:0005634">
    <property type="term" value="C:nucleus"/>
    <property type="evidence" value="ECO:0007669"/>
    <property type="project" value="UniProtKB-SubCell"/>
</dbReference>
<keyword evidence="6" id="KW-0539">Nucleus</keyword>
<evidence type="ECO:0000256" key="4">
    <source>
        <dbReference type="ARBA" id="ARBA00022679"/>
    </source>
</evidence>
<dbReference type="EMBL" id="KQ965782">
    <property type="protein sequence ID" value="KXS13081.1"/>
    <property type="molecule type" value="Genomic_DNA"/>
</dbReference>
<dbReference type="PANTHER" id="PTHR20426:SF0">
    <property type="entry name" value="18S RRNA AMINOCARBOXYPROPYLTRANSFERASE"/>
    <property type="match status" value="1"/>
</dbReference>
<dbReference type="Pfam" id="PF04068">
    <property type="entry name" value="Fer4_RLI"/>
    <property type="match status" value="1"/>
</dbReference>
<feature type="region of interest" description="Disordered" evidence="7">
    <location>
        <begin position="218"/>
        <end position="323"/>
    </location>
</feature>
<sequence>MRGKQKDKHGGRKKEPHWKRGARDAPREENDVDDGDDSDQSSQTFKFPFPVAMWDFHHCDPRRCSGAKLARLGVLKNLRIGGPKFHGIVVSPAAERVVSPEDRDTVARAGVAVVEASWKRIEEVPFERIKSMNERLLPYLLAANPVNYGRPLKLNCAEALAAAMYITGYKVEARKVLEPFTWGDGFWEINEELLEAYAAAPTSAALLAVQSEHLASLEAERDARRSAKERGDQGDTPHGDSDVEDSDPDAGLERNENHVGRIGKRKAWQEAEESDEEEESDDEPEGSEDGEERSDGDEDGDEISRVVEHLGLQKASEIGNVQR</sequence>
<protein>
    <recommendedName>
        <fullName evidence="6">18S rRNA aminocarboxypropyltransferase</fullName>
        <ecNumber evidence="6">2.5.1.157</ecNumber>
    </recommendedName>
</protein>
<dbReference type="AlphaFoldDB" id="A0A139A8E7"/>
<dbReference type="PANTHER" id="PTHR20426">
    <property type="entry name" value="RIBOSOME BIOGENESIS PROTEIN TSR3 HOMOLOG"/>
    <property type="match status" value="1"/>
</dbReference>
<comment type="catalytic activity">
    <reaction evidence="6">
        <text>N(1)-methylpseudouridine(1191) in yeast 18S rRNA + S-adenosyl-L-methionine = N(1)-methyl-N(3)-[(3S)-3-amino-3-carboxypropyl]pseudouridine(1191) in yeast 18S rRNA + S-methyl-5'-thioadenosine + H(+)</text>
        <dbReference type="Rhea" id="RHEA:63300"/>
        <dbReference type="Rhea" id="RHEA-COMP:13852"/>
        <dbReference type="Rhea" id="RHEA-COMP:16309"/>
        <dbReference type="ChEBI" id="CHEBI:15378"/>
        <dbReference type="ChEBI" id="CHEBI:17509"/>
        <dbReference type="ChEBI" id="CHEBI:59789"/>
        <dbReference type="ChEBI" id="CHEBI:74890"/>
        <dbReference type="ChEBI" id="CHEBI:146234"/>
    </reaction>
</comment>
<keyword evidence="4 6" id="KW-0808">Transferase</keyword>
<accession>A0A139A8E7</accession>
<evidence type="ECO:0000256" key="1">
    <source>
        <dbReference type="ARBA" id="ARBA00022490"/>
    </source>
</evidence>
<feature type="compositionally biased region" description="Basic and acidic residues" evidence="7">
    <location>
        <begin position="218"/>
        <end position="241"/>
    </location>
</feature>
<dbReference type="GO" id="GO:0005777">
    <property type="term" value="C:peroxisome"/>
    <property type="evidence" value="ECO:0007669"/>
    <property type="project" value="EnsemblFungi"/>
</dbReference>
<feature type="region of interest" description="Disordered" evidence="7">
    <location>
        <begin position="1"/>
        <end position="42"/>
    </location>
</feature>
<evidence type="ECO:0000313" key="10">
    <source>
        <dbReference type="EMBL" id="KXS13081.1"/>
    </source>
</evidence>
<dbReference type="HAMAP" id="MF_01116">
    <property type="entry name" value="TSR3"/>
    <property type="match status" value="1"/>
</dbReference>
<evidence type="ECO:0000256" key="6">
    <source>
        <dbReference type="HAMAP-Rule" id="MF_03146"/>
    </source>
</evidence>
<evidence type="ECO:0000256" key="3">
    <source>
        <dbReference type="ARBA" id="ARBA00022552"/>
    </source>
</evidence>
<organism evidence="10 11">
    <name type="scientific">Gonapodya prolifera (strain JEL478)</name>
    <name type="common">Monoblepharis prolifera</name>
    <dbReference type="NCBI Taxonomy" id="1344416"/>
    <lineage>
        <taxon>Eukaryota</taxon>
        <taxon>Fungi</taxon>
        <taxon>Fungi incertae sedis</taxon>
        <taxon>Chytridiomycota</taxon>
        <taxon>Chytridiomycota incertae sedis</taxon>
        <taxon>Monoblepharidomycetes</taxon>
        <taxon>Monoblepharidales</taxon>
        <taxon>Gonapodyaceae</taxon>
        <taxon>Gonapodya</taxon>
    </lineage>
</organism>
<dbReference type="GO" id="GO:0000455">
    <property type="term" value="P:enzyme-directed rRNA pseudouridine synthesis"/>
    <property type="evidence" value="ECO:0007669"/>
    <property type="project" value="UniProtKB-UniRule"/>
</dbReference>
<keyword evidence="11" id="KW-1185">Reference proteome</keyword>